<protein>
    <submittedName>
        <fullName evidence="1">Unannotated protein</fullName>
    </submittedName>
</protein>
<accession>A0A6J6BRI6</accession>
<reference evidence="1" key="1">
    <citation type="submission" date="2020-05" db="EMBL/GenBank/DDBJ databases">
        <authorList>
            <person name="Chiriac C."/>
            <person name="Salcher M."/>
            <person name="Ghai R."/>
            <person name="Kavagutti S V."/>
        </authorList>
    </citation>
    <scope>NUCLEOTIDE SEQUENCE</scope>
</reference>
<gene>
    <name evidence="1" type="ORF">UFOPK1413_00730</name>
</gene>
<name>A0A6J6BRI6_9ZZZZ</name>
<sequence length="147" mass="16152">MVPPSRPRNASHRLRSALIDVGADRRGEKRRANDLSPARLLAIEQCGDDSECAVHSGEHISDGDSHALRVVGPRAGDRHETRLALRNLVVAGPGRLRAVMSEARNRQQNGARVELVNTRIVETQTGESSHSEIFDENVCPFDERGES</sequence>
<dbReference type="EMBL" id="CAEZSG010000108">
    <property type="protein sequence ID" value="CAB4540959.1"/>
    <property type="molecule type" value="Genomic_DNA"/>
</dbReference>
<evidence type="ECO:0000313" key="1">
    <source>
        <dbReference type="EMBL" id="CAB4540959.1"/>
    </source>
</evidence>
<proteinExistence type="predicted"/>
<organism evidence="1">
    <name type="scientific">freshwater metagenome</name>
    <dbReference type="NCBI Taxonomy" id="449393"/>
    <lineage>
        <taxon>unclassified sequences</taxon>
        <taxon>metagenomes</taxon>
        <taxon>ecological metagenomes</taxon>
    </lineage>
</organism>
<dbReference type="AlphaFoldDB" id="A0A6J6BRI6"/>